<evidence type="ECO:0000256" key="3">
    <source>
        <dbReference type="ARBA" id="ARBA00020311"/>
    </source>
</evidence>
<keyword evidence="9" id="KW-1185">Reference proteome</keyword>
<evidence type="ECO:0000256" key="5">
    <source>
        <dbReference type="ARBA" id="ARBA00049244"/>
    </source>
</evidence>
<dbReference type="Pfam" id="PF00476">
    <property type="entry name" value="DNA_pol_A"/>
    <property type="match status" value="1"/>
</dbReference>
<evidence type="ECO:0000256" key="4">
    <source>
        <dbReference type="ARBA" id="ARBA00022705"/>
    </source>
</evidence>
<comment type="caution">
    <text evidence="8">The sequence shown here is derived from an EMBL/GenBank/DDBJ whole genome shotgun (WGS) entry which is preliminary data.</text>
</comment>
<feature type="domain" description="DNA-directed DNA polymerase family A palm" evidence="7">
    <location>
        <begin position="378"/>
        <end position="561"/>
    </location>
</feature>
<dbReference type="GO" id="GO:0003677">
    <property type="term" value="F:DNA binding"/>
    <property type="evidence" value="ECO:0007669"/>
    <property type="project" value="InterPro"/>
</dbReference>
<dbReference type="Proteomes" id="UP000263377">
    <property type="component" value="Unassembled WGS sequence"/>
</dbReference>
<organism evidence="8 9">
    <name type="scientific">Kitasatospora xanthocidica</name>
    <dbReference type="NCBI Taxonomy" id="83382"/>
    <lineage>
        <taxon>Bacteria</taxon>
        <taxon>Bacillati</taxon>
        <taxon>Actinomycetota</taxon>
        <taxon>Actinomycetes</taxon>
        <taxon>Kitasatosporales</taxon>
        <taxon>Streptomycetaceae</taxon>
        <taxon>Kitasatospora</taxon>
    </lineage>
</organism>
<dbReference type="EC" id="2.7.7.7" evidence="2"/>
<dbReference type="GO" id="GO:0003887">
    <property type="term" value="F:DNA-directed DNA polymerase activity"/>
    <property type="evidence" value="ECO:0007669"/>
    <property type="project" value="UniProtKB-EC"/>
</dbReference>
<reference evidence="8 9" key="1">
    <citation type="submission" date="2018-08" db="EMBL/GenBank/DDBJ databases">
        <title>Diversity &amp; Physiological Properties of Lignin-Decomposing Actinobacteria from Soil.</title>
        <authorList>
            <person name="Roh S.G."/>
            <person name="Kim S.B."/>
        </authorList>
    </citation>
    <scope>NUCLEOTIDE SEQUENCE [LARGE SCALE GENOMIC DNA]</scope>
    <source>
        <strain evidence="8 9">MMS17-GH009</strain>
    </source>
</reference>
<dbReference type="Gene3D" id="3.30.420.10">
    <property type="entry name" value="Ribonuclease H-like superfamily/Ribonuclease H"/>
    <property type="match status" value="1"/>
</dbReference>
<comment type="similarity">
    <text evidence="1">Belongs to the DNA polymerase type-A family.</text>
</comment>
<dbReference type="Gene3D" id="1.20.1060.10">
    <property type="entry name" value="Taq DNA Polymerase, Chain T, domain 4"/>
    <property type="match status" value="1"/>
</dbReference>
<comment type="catalytic activity">
    <reaction evidence="5">
        <text>DNA(n) + a 2'-deoxyribonucleoside 5'-triphosphate = DNA(n+1) + diphosphate</text>
        <dbReference type="Rhea" id="RHEA:22508"/>
        <dbReference type="Rhea" id="RHEA-COMP:17339"/>
        <dbReference type="Rhea" id="RHEA-COMP:17340"/>
        <dbReference type="ChEBI" id="CHEBI:33019"/>
        <dbReference type="ChEBI" id="CHEBI:61560"/>
        <dbReference type="ChEBI" id="CHEBI:173112"/>
        <dbReference type="EC" id="2.7.7.7"/>
    </reaction>
</comment>
<dbReference type="SUPFAM" id="SSF56672">
    <property type="entry name" value="DNA/RNA polymerases"/>
    <property type="match status" value="1"/>
</dbReference>
<protein>
    <recommendedName>
        <fullName evidence="3">DNA polymerase I</fullName>
        <ecNumber evidence="2">2.7.7.7</ecNumber>
    </recommendedName>
</protein>
<dbReference type="GO" id="GO:0008408">
    <property type="term" value="F:3'-5' exonuclease activity"/>
    <property type="evidence" value="ECO:0007669"/>
    <property type="project" value="InterPro"/>
</dbReference>
<gene>
    <name evidence="8" type="ORF">DR950_36255</name>
</gene>
<dbReference type="RefSeq" id="WP_117490984.1">
    <property type="nucleotide sequence ID" value="NZ_QVIG01000001.1"/>
</dbReference>
<dbReference type="InterPro" id="IPR001098">
    <property type="entry name" value="DNA-dir_DNA_pol_A_palm_dom"/>
</dbReference>
<dbReference type="Pfam" id="PF01612">
    <property type="entry name" value="DNA_pol_A_exo1"/>
    <property type="match status" value="1"/>
</dbReference>
<dbReference type="InterPro" id="IPR012337">
    <property type="entry name" value="RNaseH-like_sf"/>
</dbReference>
<dbReference type="InterPro" id="IPR043502">
    <property type="entry name" value="DNA/RNA_pol_sf"/>
</dbReference>
<name>A0A373A2U8_9ACTN</name>
<dbReference type="SMART" id="SM00482">
    <property type="entry name" value="POLAc"/>
    <property type="match status" value="1"/>
</dbReference>
<feature type="domain" description="3'-5' exonuclease" evidence="6">
    <location>
        <begin position="15"/>
        <end position="218"/>
    </location>
</feature>
<dbReference type="PANTHER" id="PTHR10133:SF27">
    <property type="entry name" value="DNA POLYMERASE NU"/>
    <property type="match status" value="1"/>
</dbReference>
<evidence type="ECO:0000313" key="9">
    <source>
        <dbReference type="Proteomes" id="UP000263377"/>
    </source>
</evidence>
<evidence type="ECO:0000259" key="6">
    <source>
        <dbReference type="SMART" id="SM00474"/>
    </source>
</evidence>
<dbReference type="SUPFAM" id="SSF53098">
    <property type="entry name" value="Ribonuclease H-like"/>
    <property type="match status" value="1"/>
</dbReference>
<proteinExistence type="inferred from homology"/>
<dbReference type="AlphaFoldDB" id="A0A373A2U8"/>
<evidence type="ECO:0000256" key="1">
    <source>
        <dbReference type="ARBA" id="ARBA00007705"/>
    </source>
</evidence>
<dbReference type="SMART" id="SM00474">
    <property type="entry name" value="35EXOc"/>
    <property type="match status" value="1"/>
</dbReference>
<dbReference type="InterPro" id="IPR002298">
    <property type="entry name" value="DNA_polymerase_A"/>
</dbReference>
<dbReference type="GO" id="GO:0006302">
    <property type="term" value="P:double-strand break repair"/>
    <property type="evidence" value="ECO:0007669"/>
    <property type="project" value="TreeGrafter"/>
</dbReference>
<evidence type="ECO:0000256" key="2">
    <source>
        <dbReference type="ARBA" id="ARBA00012417"/>
    </source>
</evidence>
<sequence>MKVIEYKIKNDPIRINVVEDPSDLAQFKKFIEANQELCAWDTETTGLDWWNSKVGTFRIRLAQFGNASESFVIPVEKEVGPGDNFRTAVRWALRTVKRLIAHNGTYDMHVVEETLGVRMEELAPKSWDTVLLGKLVDSRAVKEGGPGHKLEEATKYYIDPVVADEVKGSMTAIAKELGVKKSAVWPVVPLTHHGFNLYAGMDPVLAFRLYRTLRRLVPARSKRRGLMSWEHRLAHVCAKIERQGYLLDVDYTRREADKLIAEAEHWCHVAAELGVESVNSTDQVAEALIERGHKLTQKTPTGKWKVDDAILSSFSSEPLAQAVIKAKKCGKWAKTWFLRFLEQRDGSNRCHASINTAGARTFRMSCTGIPAQTLPAGEAFVRNCFLAEPDHVTVSIDYGNMELRVMAALSGDQTLLEAFRNDADLHQMTADAAGVSRKAGKTTNFCVAFGGGWQAVHEQAGVSVEEAKKAVKGFWRAYPGVRVLADRLQDEARKKGYIYTATGHRLMVDRGRPYAALNYAIQSAARDITARAVIELDRAGFTPWVRLIIHDEIVFSFPKEQAAELAKQAAEIMQFTMNGLLIPTDADIADGRPWGAIYDKETKH</sequence>
<dbReference type="InterPro" id="IPR002562">
    <property type="entry name" value="3'-5'_exonuclease_dom"/>
</dbReference>
<dbReference type="GO" id="GO:0006261">
    <property type="term" value="P:DNA-templated DNA replication"/>
    <property type="evidence" value="ECO:0007669"/>
    <property type="project" value="InterPro"/>
</dbReference>
<evidence type="ECO:0000259" key="7">
    <source>
        <dbReference type="SMART" id="SM00482"/>
    </source>
</evidence>
<accession>A0A373A2U8</accession>
<evidence type="ECO:0000313" key="8">
    <source>
        <dbReference type="EMBL" id="RGD62486.1"/>
    </source>
</evidence>
<keyword evidence="4" id="KW-0235">DNA replication</keyword>
<dbReference type="PANTHER" id="PTHR10133">
    <property type="entry name" value="DNA POLYMERASE I"/>
    <property type="match status" value="1"/>
</dbReference>
<dbReference type="EMBL" id="QVIG01000001">
    <property type="protein sequence ID" value="RGD62486.1"/>
    <property type="molecule type" value="Genomic_DNA"/>
</dbReference>
<dbReference type="Gene3D" id="3.30.70.370">
    <property type="match status" value="1"/>
</dbReference>
<dbReference type="Gene3D" id="1.10.150.20">
    <property type="entry name" value="5' to 3' exonuclease, C-terminal subdomain"/>
    <property type="match status" value="1"/>
</dbReference>
<dbReference type="InterPro" id="IPR036397">
    <property type="entry name" value="RNaseH_sf"/>
</dbReference>